<protein>
    <recommendedName>
        <fullName evidence="3">Csf1 N-terminal domain-containing protein</fullName>
    </recommendedName>
</protein>
<dbReference type="EMBL" id="RWJN01000033">
    <property type="protein sequence ID" value="TCD69822.1"/>
    <property type="molecule type" value="Genomic_DNA"/>
</dbReference>
<feature type="region of interest" description="Disordered" evidence="1">
    <location>
        <begin position="2614"/>
        <end position="2637"/>
    </location>
</feature>
<evidence type="ECO:0000313" key="5">
    <source>
        <dbReference type="Proteomes" id="UP000292702"/>
    </source>
</evidence>
<dbReference type="InterPro" id="IPR029636">
    <property type="entry name" value="Csf1"/>
</dbReference>
<sequence length="3226" mass="358692">MLNVVLLVVCICIVLVLTLYLFYWNRLLGYLFGLVFRLYFWNQNESSAWLDIGSIHFSILGGRILLRDLRYHSSNQTIRVVKGQVSWRYWLRAPAEEEDLIHAQVIGETSTLKARTPPSCRVHVKLQGLEWFIYNRTAAYDGILAAMDPSVIPPHPEPPRPSGDGRSSLRKIFSTTSAAPPESSLFGHPVSLLSSFYERTPSFVKRGFAWLASQLPSFDLKDLLPLSIEATTAAITLGNASTSSLLVAEFRQANGVFGVVPARSKHDLYRQMLSFVFENASLTLADNDRYTKSMSEKGQNLHEKLHDSDHRALRQSTYLSFVVFEKLWRKLRLWEIISPRSKFRLFNTHDSSWGRRRSRKISEDETPVGADFSHLEYAKARKVLETPLLELAYYVDIPGIVPMRSETPSTADPLDIGNGDLPPEWGLDIAVIGGTIRYGPWTDPEPEPRLKPGDTRKWAALRTFIEMRDGVVLQIPFRESSKNWQWDGKTEIPERPRVREAASIHIRAGDSSTISYTMPFVASVTGYEPILEVHLDTVSVTSSLNDIRLVTAESCRVRGEMPTPLAWNGERTWKYSISLRQPVLYLLRDHVNMFTDLGKDWSSGPPTDYNRFVPMQYEVEMDMQSYELNTYVNDQNIIDKPLIKDQNGGIRTVYSLRLTATSLDGRIGSFGIDASLRYFAEVHPENIDALKLSITTRDVVYKACGWTVRHFMILRDNYFGSFTHFSTLDEYLRKREQGRPLGDPIQLQYREGNSNAMSVELDVTVESSAMIAPAGLPGYESYSVREAHNLDNVDMGACAVLIMPDLQLCLRTHDYFMEMSLNIDTVVGYAVEHCPEKLFSNPAAYAKGAEVLAIDGIAITANRLFGPQPYTATYLCIWEIHVGSVNALVSAAEGRILSAAGDAFGLHYNDPLNSPAAEFAVPTDPDVTFLKLCLGSVNVVWNVGTAAVEFALPKGLRLDNNDFAGKTYGKVTSIRVPQSSMKAVLASPSSSSVWHEAMSLEADANIDIYSAPPGWQDKAEKQTAFVARQDSHTLRARFLYMSESRVDHDQLVSGRGILDNELYLPQIRIPSPWSTPGSYGQARSQPLATRTKTPQAQSDSEDDANPSELDYDTQLANSRPYRPFAIQEEVESISSGEESDNDGLTDYSTDSDDLHSMHASSDTWPRPTLWTQSPFFLSRERTFTSRPNTRKGGLKSSLSIAPHDLSSQRIRDITVLRLSSDRGMSIWVTPLVAPVVESLLKDVAIHQLSPELRFDAIMSRHTKSFSITAERFRKELVWDVAVPLVDLTVAQAVSPIDSGSLDHTPARLARSDVLSSFALEIHDMQAKGRMESGIEEPSQVSLVSSFGHAIVKLLDREASMTARDASHAACLLKIDRSSLSTFGGKAVLDLGRIGIEIEHSAPELLLASAASLATCVEKMSSSWRGPSELDVYRQIMFEVLNFSRDRAIIDPFTTIQPSFLIQSGRPHDIRTDGTFRFLIYLRNCLRYLEPDERRAVVKIQESGRPPVSVDDLRAAVEERMQQADIEVPDSDQGRPSVLQVLVSGLGGVNARKETSERTPPLESATLQLKQLRLSISHPQDGAYSEVYMRKIVISVSTRTAWVSQAIAPFKQSNTSLRDKDSTNARQIAVLLSTGDVGVNVSPPLLTFMQLVIRVQRHYMTKTSLSPVEASPSPRLATKSAPLYQIDVVLSSKALRFKAAAESLIVEYKAAGVTYTSTTLAKYVPHNRISWDLSMNHTLTFTEIKVQACSVAEIAQSKEYAVLSSLSITGGQLSTLFRQDSQAIPSIRGVFVIHGIHLSVPRSAMRLYRFAQEWQADYLPGLHATAKALWSELDTGRGRPQSISSRTSTRSMLPSLELHTSLSSLRVSLQVMHGTWLSWEVYKTVTYLNAPNLSRKRSYQFGTQVGSQCFSISSRTAQETTPGIRVKLELPTFTMTGKYYDKRIQSTALIEFFHLTVKPSYWDTLLSVQQKFGQDFQDLMTLIADTRHKKVAAPLAPDTSQGKPALHYAVSFKMQGFRIGLEGHASTVFLECEDIHGDVSEEHRARWHVTLRDLALSLASNAKVMSHKSVFDRGRRSAFLIVDCSLTMDSKPPPSTIKRVHFELTKMHAVMQPSSIGELGDFVDHLQAEVLVRKEKRAKELDEFKAKTRQVLRTFDVKMGDAQGREDGLWFDNYILNLHIHNFSVAFPLTLAQEVRLPRSGTADEAAVRAFLFSIKSIVFGTNRGETGEVTMLGFSFQFVSGLLYPEMTAQIRSERSDTSRRLYLIADVDGFILDIDSTMPDYVHSLVDVYRQGKERVERLASTMPKAQVTPDATPQSEMAASQDQYSALLTTSLLSSLTFASGKVRMYCRGADPHSSRIRTASLFRRDSADDQYRELGAEIFNLPVVSVWCEYRATPAAHKMPGSPVAREPSSLLFKTTIHSSQNTLRPTLLPFLTEFVSRVEDRMRKSSWRDSHASSVSEIAQVVPEKRAEQVAESVSSMQISLSLRIDQSKLELTCQPDVNVIAGLHWESGGFILNISPGARQVILSGSVGGLTAGLKHGFLSEDCVKLNARNLVFSLNFSKPDGASDLSPSLLSVVVDTEFSGGVRFSRLQDVLCFKAVWLDRIPVLTGQTSAPPSAVTKSTSHLSAPPTTSSQPKQDLITAVVVRLRAIRLDIDLGQSISAVKLHLTDGIMRTKVADTATALSLSVAEFAVDASGNLSGHMHVPDFRFQTVRRTELDPNDSTGGRMLDLSMTSGPLNLELDSEFHKLIHYRAEPLEVSIYDDWSKLSSEVQAEDRRVRLAFTVSGTDAMAMMNVGTIPKLVSYATKFKINLEVQKEGASRESKAFRMATAPRFDNLSAVANAMLSTARSRIKEAGSTFAYAVGQRLSLKLNLLQLIVFPRTMRDHEVAHFIGKNIHARLDRLVESNSSPAVRTLHLSFSSLTISKMGQLNHALATKEQTADSKQWFALLSKGASEAIIFGLPSMNMYMKSDELSVDNSRTIEYDFSSSFKAQDGKKDPEDIYISLNMSLYSWLTILRKTFAREMDQVQAAAELQRSLSASLSLGPMLQRKRVPEPLSIITEHGMPLKDSPEAIQTTLPPTSPSTPSRDKPPGGPLSEPVTSPTLKSPTPTSQTTSSLAPPMPEAPIPEPSSASTGAGAANKTAIVYKARSRHIERLTMRQLGEATPDVMHPFFMKKAGFNLEDSLPQYVHEYATLPTEEIMKALLKLYSRQLKADNPNVPKV</sequence>
<keyword evidence="2" id="KW-0812">Transmembrane</keyword>
<keyword evidence="5" id="KW-1185">Reference proteome</keyword>
<dbReference type="GO" id="GO:0016020">
    <property type="term" value="C:membrane"/>
    <property type="evidence" value="ECO:0007669"/>
    <property type="project" value="InterPro"/>
</dbReference>
<dbReference type="GO" id="GO:0006113">
    <property type="term" value="P:fermentation"/>
    <property type="evidence" value="ECO:0007669"/>
    <property type="project" value="InterPro"/>
</dbReference>
<keyword evidence="2" id="KW-1133">Transmembrane helix</keyword>
<organism evidence="4 5">
    <name type="scientific">Steccherinum ochraceum</name>
    <dbReference type="NCBI Taxonomy" id="92696"/>
    <lineage>
        <taxon>Eukaryota</taxon>
        <taxon>Fungi</taxon>
        <taxon>Dikarya</taxon>
        <taxon>Basidiomycota</taxon>
        <taxon>Agaricomycotina</taxon>
        <taxon>Agaricomycetes</taxon>
        <taxon>Polyporales</taxon>
        <taxon>Steccherinaceae</taxon>
        <taxon>Steccherinum</taxon>
    </lineage>
</organism>
<proteinExistence type="predicted"/>
<evidence type="ECO:0000256" key="2">
    <source>
        <dbReference type="SAM" id="Phobius"/>
    </source>
</evidence>
<feature type="compositionally biased region" description="Pro residues" evidence="1">
    <location>
        <begin position="3123"/>
        <end position="3132"/>
    </location>
</feature>
<dbReference type="STRING" id="92696.A0A4R0RRJ1"/>
<feature type="compositionally biased region" description="Acidic residues" evidence="1">
    <location>
        <begin position="1099"/>
        <end position="1111"/>
    </location>
</feature>
<reference evidence="4 5" key="1">
    <citation type="submission" date="2018-11" db="EMBL/GenBank/DDBJ databases">
        <title>Genome assembly of Steccherinum ochraceum LE-BIN_3174, the white-rot fungus of the Steccherinaceae family (The Residual Polyporoid clade, Polyporales, Basidiomycota).</title>
        <authorList>
            <person name="Fedorova T.V."/>
            <person name="Glazunova O.A."/>
            <person name="Landesman E.O."/>
            <person name="Moiseenko K.V."/>
            <person name="Psurtseva N.V."/>
            <person name="Savinova O.S."/>
            <person name="Shakhova N.V."/>
            <person name="Tyazhelova T.V."/>
            <person name="Vasina D.V."/>
        </authorList>
    </citation>
    <scope>NUCLEOTIDE SEQUENCE [LARGE SCALE GENOMIC DNA]</scope>
    <source>
        <strain evidence="4 5">LE-BIN_3174</strain>
    </source>
</reference>
<evidence type="ECO:0000259" key="3">
    <source>
        <dbReference type="Pfam" id="PF21678"/>
    </source>
</evidence>
<keyword evidence="2" id="KW-0472">Membrane</keyword>
<comment type="caution">
    <text evidence="4">The sequence shown here is derived from an EMBL/GenBank/DDBJ whole genome shotgun (WGS) entry which is preliminary data.</text>
</comment>
<feature type="domain" description="Csf1 N-terminal" evidence="3">
    <location>
        <begin position="20"/>
        <end position="646"/>
    </location>
</feature>
<dbReference type="OrthoDB" id="10051416at2759"/>
<gene>
    <name evidence="4" type="ORF">EIP91_006135</name>
</gene>
<dbReference type="Pfam" id="PF21678">
    <property type="entry name" value="Csf1_N"/>
    <property type="match status" value="1"/>
</dbReference>
<feature type="transmembrane region" description="Helical" evidence="2">
    <location>
        <begin position="6"/>
        <end position="36"/>
    </location>
</feature>
<name>A0A4R0RRJ1_9APHY</name>
<evidence type="ECO:0000313" key="4">
    <source>
        <dbReference type="EMBL" id="TCD69822.1"/>
    </source>
</evidence>
<evidence type="ECO:0000256" key="1">
    <source>
        <dbReference type="SAM" id="MobiDB-lite"/>
    </source>
</evidence>
<dbReference type="PANTHER" id="PTHR32085:SF3">
    <property type="entry name" value="PROTEIN CSF1"/>
    <property type="match status" value="1"/>
</dbReference>
<dbReference type="PANTHER" id="PTHR32085">
    <property type="entry name" value="PROTEIN CSF1"/>
    <property type="match status" value="1"/>
</dbReference>
<feature type="region of interest" description="Disordered" evidence="1">
    <location>
        <begin position="3066"/>
        <end position="3141"/>
    </location>
</feature>
<feature type="region of interest" description="Disordered" evidence="1">
    <location>
        <begin position="1069"/>
        <end position="1163"/>
    </location>
</feature>
<dbReference type="InterPro" id="IPR048636">
    <property type="entry name" value="Csf1_N"/>
</dbReference>
<feature type="compositionally biased region" description="Low complexity" evidence="1">
    <location>
        <begin position="3102"/>
        <end position="3122"/>
    </location>
</feature>
<accession>A0A4R0RRJ1</accession>
<feature type="compositionally biased region" description="Polar residues" evidence="1">
    <location>
        <begin position="1072"/>
        <end position="1098"/>
    </location>
</feature>
<dbReference type="Proteomes" id="UP000292702">
    <property type="component" value="Unassembled WGS sequence"/>
</dbReference>